<dbReference type="InterPro" id="IPR050884">
    <property type="entry name" value="CNP_phosphodiesterase-III"/>
</dbReference>
<keyword evidence="8" id="KW-1185">Reference proteome</keyword>
<dbReference type="PANTHER" id="PTHR42988">
    <property type="entry name" value="PHOSPHOHYDROLASE"/>
    <property type="match status" value="1"/>
</dbReference>
<organism evidence="7 8">
    <name type="scientific">Oceanispirochaeta crateris</name>
    <dbReference type="NCBI Taxonomy" id="2518645"/>
    <lineage>
        <taxon>Bacteria</taxon>
        <taxon>Pseudomonadati</taxon>
        <taxon>Spirochaetota</taxon>
        <taxon>Spirochaetia</taxon>
        <taxon>Spirochaetales</taxon>
        <taxon>Spirochaetaceae</taxon>
        <taxon>Oceanispirochaeta</taxon>
    </lineage>
</organism>
<dbReference type="InterPro" id="IPR029052">
    <property type="entry name" value="Metallo-depent_PP-like"/>
</dbReference>
<evidence type="ECO:0000259" key="6">
    <source>
        <dbReference type="Pfam" id="PF00149"/>
    </source>
</evidence>
<keyword evidence="3" id="KW-0408">Iron</keyword>
<keyword evidence="2" id="KW-0378">Hydrolase</keyword>
<keyword evidence="5" id="KW-0812">Transmembrane</keyword>
<dbReference type="EMBL" id="CP036150">
    <property type="protein sequence ID" value="QEN08338.1"/>
    <property type="molecule type" value="Genomic_DNA"/>
</dbReference>
<dbReference type="Pfam" id="PF00149">
    <property type="entry name" value="Metallophos"/>
    <property type="match status" value="1"/>
</dbReference>
<evidence type="ECO:0000256" key="4">
    <source>
        <dbReference type="ARBA" id="ARBA00025742"/>
    </source>
</evidence>
<dbReference type="InterPro" id="IPR004843">
    <property type="entry name" value="Calcineurin-like_PHP"/>
</dbReference>
<dbReference type="PANTHER" id="PTHR42988:SF2">
    <property type="entry name" value="CYCLIC NUCLEOTIDE PHOSPHODIESTERASE CBUA0032-RELATED"/>
    <property type="match status" value="1"/>
</dbReference>
<evidence type="ECO:0000313" key="7">
    <source>
        <dbReference type="EMBL" id="QEN08338.1"/>
    </source>
</evidence>
<proteinExistence type="inferred from homology"/>
<dbReference type="SUPFAM" id="SSF56300">
    <property type="entry name" value="Metallo-dependent phosphatases"/>
    <property type="match status" value="1"/>
</dbReference>
<name>A0A5C1QLZ3_9SPIO</name>
<feature type="transmembrane region" description="Helical" evidence="5">
    <location>
        <begin position="21"/>
        <end position="50"/>
    </location>
</feature>
<keyword evidence="1" id="KW-0479">Metal-binding</keyword>
<keyword evidence="5" id="KW-1133">Transmembrane helix</keyword>
<evidence type="ECO:0000256" key="2">
    <source>
        <dbReference type="ARBA" id="ARBA00022801"/>
    </source>
</evidence>
<dbReference type="Proteomes" id="UP000324209">
    <property type="component" value="Chromosome"/>
</dbReference>
<dbReference type="Gene3D" id="3.60.21.10">
    <property type="match status" value="1"/>
</dbReference>
<evidence type="ECO:0000313" key="8">
    <source>
        <dbReference type="Proteomes" id="UP000324209"/>
    </source>
</evidence>
<evidence type="ECO:0000256" key="1">
    <source>
        <dbReference type="ARBA" id="ARBA00022723"/>
    </source>
</evidence>
<sequence length="529" mass="59630">MIFSKNSSSQSSMSGSLRFCIVLRIVYTRFVLFNIVVGKGLLMGCGRLGFLHNSSTAFNDLSNHGKLPSYMIKKITIAALLGFPLIFLSCGQSSEVRPFSLGKAQSPVKYPELDIDNELYSSLSEKDLFLKGRSKIAHVSDVHHYARSLYDPASAGFEEFSRNNEGRTVLYTTEMMEILKADLLSRGVSTLLLSGDLSVLGTRATHEEMADILGGFEDDGIHVFITTGNHDINNPRAFRIVGSGTESVPSVTPEEFREIYEDFGFNEALLNDPTSLSYLVALEDDVLLLSLDSSYYQDNYHWGYSVARGGFNPEQYDFVLEALKRAEGKRVIMMSHHNLLRHYEIGLDLSNFMVNDENRMLNLLMDHGVKIGLSGHIHKSDIKEYLRGDNSFYGLTTGSLQIYPHSYRLIGWDDEELYISTADLRDNMLRDGQQAILNYNRDIGIARSYTGRYERLLEDASEEDARLMAEYFFLVNLYAQQGLEAYLPSSILQSGGLELLMASGNRMSGFARSLPLDSYPDDRNFRLKW</sequence>
<feature type="domain" description="Calcineurin-like phosphoesterase" evidence="6">
    <location>
        <begin position="135"/>
        <end position="379"/>
    </location>
</feature>
<dbReference type="KEGG" id="ock:EXM22_10180"/>
<dbReference type="GO" id="GO:0016787">
    <property type="term" value="F:hydrolase activity"/>
    <property type="evidence" value="ECO:0007669"/>
    <property type="project" value="UniProtKB-KW"/>
</dbReference>
<accession>A0A5C1QLZ3</accession>
<protein>
    <submittedName>
        <fullName evidence="7">Metallophosphoesterase</fullName>
    </submittedName>
</protein>
<evidence type="ECO:0000256" key="3">
    <source>
        <dbReference type="ARBA" id="ARBA00023004"/>
    </source>
</evidence>
<dbReference type="OrthoDB" id="371150at2"/>
<keyword evidence="5" id="KW-0472">Membrane</keyword>
<dbReference type="AlphaFoldDB" id="A0A5C1QLZ3"/>
<comment type="similarity">
    <text evidence="4">Belongs to the cyclic nucleotide phosphodiesterase class-III family.</text>
</comment>
<gene>
    <name evidence="7" type="ORF">EXM22_10180</name>
</gene>
<dbReference type="GO" id="GO:0046872">
    <property type="term" value="F:metal ion binding"/>
    <property type="evidence" value="ECO:0007669"/>
    <property type="project" value="UniProtKB-KW"/>
</dbReference>
<reference evidence="7 8" key="1">
    <citation type="submission" date="2019-02" db="EMBL/GenBank/DDBJ databases">
        <title>Complete Genome Sequence and Methylome Analysis of free living Spirochaetas.</title>
        <authorList>
            <person name="Fomenkov A."/>
            <person name="Dubinina G."/>
            <person name="Leshcheva N."/>
            <person name="Mikheeva N."/>
            <person name="Grabovich M."/>
            <person name="Vincze T."/>
            <person name="Roberts R.J."/>
        </authorList>
    </citation>
    <scope>NUCLEOTIDE SEQUENCE [LARGE SCALE GENOMIC DNA]</scope>
    <source>
        <strain evidence="7 8">K2</strain>
    </source>
</reference>
<evidence type="ECO:0000256" key="5">
    <source>
        <dbReference type="SAM" id="Phobius"/>
    </source>
</evidence>